<accession>A0A1Y0STA7</accession>
<keyword evidence="2" id="KW-1185">Reference proteome</keyword>
<sequence length="108" mass="12495">MKLINVPLQCLVNDIGYVIGADGSHGTITGFTTDPDGRHFQQNIHIEWVDGRKATYLYPEEVGSLKVDTKYHESNLTSWIKHHVNRMNRHIKFLKKSIVSLNEDDRYE</sequence>
<evidence type="ECO:0000313" key="2">
    <source>
        <dbReference type="Proteomes" id="UP000225448"/>
    </source>
</evidence>
<evidence type="ECO:0000313" key="1">
    <source>
        <dbReference type="EMBL" id="ARV76711.1"/>
    </source>
</evidence>
<dbReference type="Proteomes" id="UP000225448">
    <property type="component" value="Segment"/>
</dbReference>
<protein>
    <submittedName>
        <fullName evidence="1">Uncharacterized protein</fullName>
    </submittedName>
</protein>
<dbReference type="EMBL" id="MF042360">
    <property type="protein sequence ID" value="ARV76711.1"/>
    <property type="molecule type" value="Genomic_DNA"/>
</dbReference>
<reference evidence="1 2" key="1">
    <citation type="submission" date="2017-05" db="EMBL/GenBank/DDBJ databases">
        <authorList>
            <person name="Song R."/>
            <person name="Chenine A.L."/>
            <person name="Ruprecht R.M."/>
        </authorList>
    </citation>
    <scope>NUCLEOTIDE SEQUENCE [LARGE SCALE GENOMIC DNA]</scope>
</reference>
<organism evidence="1 2">
    <name type="scientific">Pseudomonas phage Phabio</name>
    <dbReference type="NCBI Taxonomy" id="2006668"/>
    <lineage>
        <taxon>Viruses</taxon>
        <taxon>Duplodnaviria</taxon>
        <taxon>Heunggongvirae</taxon>
        <taxon>Uroviricota</taxon>
        <taxon>Caudoviricetes</taxon>
        <taxon>Chimalliviridae</taxon>
        <taxon>Phabiovirus</taxon>
        <taxon>Phabiovirus phabio</taxon>
    </lineage>
</organism>
<proteinExistence type="predicted"/>
<name>A0A1Y0STA7_9CAUD</name>
<gene>
    <name evidence="1" type="ORF">PHABIO_80</name>
</gene>